<evidence type="ECO:0000313" key="1">
    <source>
        <dbReference type="EMBL" id="WOO42610.1"/>
    </source>
</evidence>
<dbReference type="EMBL" id="CP136920">
    <property type="protein sequence ID" value="WOO42610.1"/>
    <property type="molecule type" value="Genomic_DNA"/>
</dbReference>
<dbReference type="Proteomes" id="UP001304300">
    <property type="component" value="Chromosome"/>
</dbReference>
<evidence type="ECO:0000313" key="2">
    <source>
        <dbReference type="Proteomes" id="UP001304300"/>
    </source>
</evidence>
<organism evidence="1 2">
    <name type="scientific">Rubellicoccus peritrichatus</name>
    <dbReference type="NCBI Taxonomy" id="3080537"/>
    <lineage>
        <taxon>Bacteria</taxon>
        <taxon>Pseudomonadati</taxon>
        <taxon>Verrucomicrobiota</taxon>
        <taxon>Opitutia</taxon>
        <taxon>Puniceicoccales</taxon>
        <taxon>Cerasicoccaceae</taxon>
        <taxon>Rubellicoccus</taxon>
    </lineage>
</organism>
<accession>A0AAQ3LES4</accession>
<reference evidence="1 2" key="1">
    <citation type="submission" date="2023-10" db="EMBL/GenBank/DDBJ databases">
        <title>Rubellicoccus peritrichatus gen. nov., sp. nov., isolated from an algae of coral reef tank.</title>
        <authorList>
            <person name="Luo J."/>
        </authorList>
    </citation>
    <scope>NUCLEOTIDE SEQUENCE [LARGE SCALE GENOMIC DNA]</scope>
    <source>
        <strain evidence="1 2">CR14</strain>
    </source>
</reference>
<dbReference type="NCBIfam" id="TIGR04256">
    <property type="entry name" value="GxxExxY"/>
    <property type="match status" value="1"/>
</dbReference>
<proteinExistence type="predicted"/>
<dbReference type="Pfam" id="PF13366">
    <property type="entry name" value="PDDEXK_3"/>
    <property type="match status" value="1"/>
</dbReference>
<dbReference type="AlphaFoldDB" id="A0AAQ3LES4"/>
<dbReference type="InterPro" id="IPR026350">
    <property type="entry name" value="GxxExxY"/>
</dbReference>
<dbReference type="RefSeq" id="WP_317835135.1">
    <property type="nucleotide sequence ID" value="NZ_CP136920.1"/>
</dbReference>
<dbReference type="KEGG" id="puo:RZN69_05865"/>
<protein>
    <submittedName>
        <fullName evidence="1">GxxExxY protein</fullName>
    </submittedName>
</protein>
<keyword evidence="2" id="KW-1185">Reference proteome</keyword>
<gene>
    <name evidence="1" type="ORF">RZN69_05865</name>
</gene>
<name>A0AAQ3LES4_9BACT</name>
<sequence length="133" mass="15169">MHPKFQQADSLTKPVLDAAFRVHKHFGPGLLESIYQHAISRDCDIEGIPFKKEVKIPIAYRGEVFDEFIRADLFVDDCLLVELKAVEKTKPEHIAQTISYMKLLDAPIGLIINFFEPYLKNGIRRLTLTGADK</sequence>